<dbReference type="CDD" id="cd19365">
    <property type="entry name" value="TenA_C-like"/>
    <property type="match status" value="1"/>
</dbReference>
<dbReference type="GO" id="GO:0005829">
    <property type="term" value="C:cytosol"/>
    <property type="evidence" value="ECO:0007669"/>
    <property type="project" value="TreeGrafter"/>
</dbReference>
<dbReference type="PANTHER" id="PTHR43198:SF2">
    <property type="entry name" value="SI:CH1073-67J19.1-RELATED"/>
    <property type="match status" value="1"/>
</dbReference>
<evidence type="ECO:0000313" key="2">
    <source>
        <dbReference type="EMBL" id="PKQ68513.1"/>
    </source>
</evidence>
<evidence type="ECO:0000313" key="3">
    <source>
        <dbReference type="Proteomes" id="UP000233618"/>
    </source>
</evidence>
<comment type="caution">
    <text evidence="2">The sequence shown here is derived from an EMBL/GenBank/DDBJ whole genome shotgun (WGS) entry which is preliminary data.</text>
</comment>
<keyword evidence="3" id="KW-1185">Reference proteome</keyword>
<feature type="domain" description="Thiaminase-2/PQQC" evidence="1">
    <location>
        <begin position="18"/>
        <end position="204"/>
    </location>
</feature>
<proteinExistence type="predicted"/>
<dbReference type="AlphaFoldDB" id="A0A2N3IE43"/>
<dbReference type="PANTHER" id="PTHR43198">
    <property type="entry name" value="BIFUNCTIONAL TH2 PROTEIN"/>
    <property type="match status" value="1"/>
</dbReference>
<sequence length="215" mass="25029">METRGLFTRQVWELVHPTFQEITSCRFVCELADGSLPKKCFAHYLTQDVLYLIKDAEALGNLSKRATVAEDQLFFEELRNDGLQVELVIREEYLGYYELQEAASQSKAFADYSDFLLKHSLESPYEVACAALLPCFWIYGAVCDFIIARMTENNPYQKFISTYSGDEYYSYLNTFIEIVEQNFVNSCFQEDMINVFIEASEHELRIFEESMLFAK</sequence>
<dbReference type="EMBL" id="MVDE01000004">
    <property type="protein sequence ID" value="PKQ68513.1"/>
    <property type="molecule type" value="Genomic_DNA"/>
</dbReference>
<dbReference type="SUPFAM" id="SSF48613">
    <property type="entry name" value="Heme oxygenase-like"/>
    <property type="match status" value="1"/>
</dbReference>
<dbReference type="Gene3D" id="1.20.910.10">
    <property type="entry name" value="Heme oxygenase-like"/>
    <property type="match status" value="1"/>
</dbReference>
<dbReference type="RefSeq" id="WP_101308676.1">
    <property type="nucleotide sequence ID" value="NZ_MVDE01000004.1"/>
</dbReference>
<name>A0A2N3IE43_9BACT</name>
<protein>
    <recommendedName>
        <fullName evidence="1">Thiaminase-2/PQQC domain-containing protein</fullName>
    </recommendedName>
</protein>
<evidence type="ECO:0000259" key="1">
    <source>
        <dbReference type="Pfam" id="PF03070"/>
    </source>
</evidence>
<dbReference type="Pfam" id="PF03070">
    <property type="entry name" value="TENA_THI-4"/>
    <property type="match status" value="1"/>
</dbReference>
<accession>A0A2N3IE43</accession>
<organism evidence="2 3">
    <name type="scientific">Labilibaculum manganireducens</name>
    <dbReference type="NCBI Taxonomy" id="1940525"/>
    <lineage>
        <taxon>Bacteria</taxon>
        <taxon>Pseudomonadati</taxon>
        <taxon>Bacteroidota</taxon>
        <taxon>Bacteroidia</taxon>
        <taxon>Marinilabiliales</taxon>
        <taxon>Marinifilaceae</taxon>
        <taxon>Labilibaculum</taxon>
    </lineage>
</organism>
<dbReference type="InterPro" id="IPR016084">
    <property type="entry name" value="Haem_Oase-like_multi-hlx"/>
</dbReference>
<dbReference type="Proteomes" id="UP000233618">
    <property type="component" value="Unassembled WGS sequence"/>
</dbReference>
<reference evidence="2 3" key="1">
    <citation type="journal article" date="2017" name="Front. Microbiol.">
        <title>Labilibaculum manganireducens gen. nov., sp. nov. and Labilibaculum filiforme sp. nov., Novel Bacteroidetes Isolated from Subsurface Sediments of the Baltic Sea.</title>
        <authorList>
            <person name="Vandieken V."/>
            <person name="Marshall I.P."/>
            <person name="Niemann H."/>
            <person name="Engelen B."/>
            <person name="Cypionka H."/>
        </authorList>
    </citation>
    <scope>NUCLEOTIDE SEQUENCE [LARGE SCALE GENOMIC DNA]</scope>
    <source>
        <strain evidence="2 3">59.10-2M</strain>
    </source>
</reference>
<gene>
    <name evidence="2" type="ORF">BZG01_04690</name>
</gene>
<dbReference type="InterPro" id="IPR004305">
    <property type="entry name" value="Thiaminase-2/PQQC"/>
</dbReference>
<dbReference type="InterPro" id="IPR050967">
    <property type="entry name" value="Thiamine_Salvage_TenA"/>
</dbReference>